<gene>
    <name evidence="2" type="ORF">CCUG60884_00198</name>
</gene>
<evidence type="ECO:0000313" key="3">
    <source>
        <dbReference type="Proteomes" id="UP000294604"/>
    </source>
</evidence>
<evidence type="ECO:0000313" key="2">
    <source>
        <dbReference type="EMBL" id="TEA09208.1"/>
    </source>
</evidence>
<name>A0A4R8T1D7_9MYCO</name>
<feature type="region of interest" description="Disordered" evidence="1">
    <location>
        <begin position="186"/>
        <end position="215"/>
    </location>
</feature>
<accession>A0A4R8T1D7</accession>
<dbReference type="AlphaFoldDB" id="A0A4R8T1D7"/>
<dbReference type="Proteomes" id="UP000294604">
    <property type="component" value="Unassembled WGS sequence"/>
</dbReference>
<evidence type="ECO:0000256" key="1">
    <source>
        <dbReference type="SAM" id="MobiDB-lite"/>
    </source>
</evidence>
<feature type="compositionally biased region" description="Polar residues" evidence="1">
    <location>
        <begin position="186"/>
        <end position="195"/>
    </location>
</feature>
<comment type="caution">
    <text evidence="2">The sequence shown here is derived from an EMBL/GenBank/DDBJ whole genome shotgun (WGS) entry which is preliminary data.</text>
</comment>
<organism evidence="2 3">
    <name type="scientific">Mycobacteroides salmoniphilum</name>
    <dbReference type="NCBI Taxonomy" id="404941"/>
    <lineage>
        <taxon>Bacteria</taxon>
        <taxon>Bacillati</taxon>
        <taxon>Actinomycetota</taxon>
        <taxon>Actinomycetes</taxon>
        <taxon>Mycobacteriales</taxon>
        <taxon>Mycobacteriaceae</taxon>
        <taxon>Mycobacteroides</taxon>
    </lineage>
</organism>
<proteinExistence type="predicted"/>
<reference evidence="2 3" key="1">
    <citation type="journal article" date="2019" name="Sci. Rep.">
        <title>Extended insight into the Mycobacterium chelonae-abscessus complex through whole genome sequencing of Mycobacterium salmoniphilum outbreak and Mycobacterium salmoniphilum-like strains.</title>
        <authorList>
            <person name="Behra P.R.K."/>
            <person name="Das S."/>
            <person name="Pettersson B.M.F."/>
            <person name="Shirreff L."/>
            <person name="DuCote T."/>
            <person name="Jacobsson K.G."/>
            <person name="Ennis D.G."/>
            <person name="Kirsebom L.A."/>
        </authorList>
    </citation>
    <scope>NUCLEOTIDE SEQUENCE [LARGE SCALE GENOMIC DNA]</scope>
    <source>
        <strain evidence="2 3">CCUG 60884</strain>
    </source>
</reference>
<dbReference type="EMBL" id="PECL01000002">
    <property type="protein sequence ID" value="TEA09208.1"/>
    <property type="molecule type" value="Genomic_DNA"/>
</dbReference>
<sequence>MTGFTVPYGAPTRIAPISECHNESSTDKHPRNATSGRRGWVCRHGEAPASVPVWSSRPNWLEDVRIWSLSAEYLPACAAADVSIAAVTVHAVAEVWAQFADHGTGRNTAVTRARIAAEVGCSTKTVARAWRVLQEGGFAVEISRGHGNAATPSYGCRPSIWHLVSRPNPVENVDNVPLPPIGGFGTSTPVGSNSPRVCKHTPESNSHQTKPRRRWRATPRPIAIQRLAGQLAGHPERAGEPRILLGPRRSVIQGLGRVHVGAVCDAITAAGIDPAQWTASKLMAALDADMRASGLTWPDELQRPAAFLACRLRRLTRSTSTTEPLIPTAAPVTPLAPGPLPYVRPAPVAVTTDQRKRITQAQAQIREDLACRKAARLLSQTGRITRENTRGASIEFGECVVERSHDERNVTVSAR</sequence>
<protein>
    <submittedName>
        <fullName evidence="2">Uncharacterized protein</fullName>
    </submittedName>
</protein>